<dbReference type="SUPFAM" id="SSF50104">
    <property type="entry name" value="Translation proteins SH3-like domain"/>
    <property type="match status" value="1"/>
</dbReference>
<dbReference type="GO" id="GO:0003735">
    <property type="term" value="F:structural constituent of ribosome"/>
    <property type="evidence" value="ECO:0007669"/>
    <property type="project" value="InterPro"/>
</dbReference>
<sequence>MVKFLKPNKVVIILQGKYVARKVVIVSSFDEETRDRPYGHCWPVPCLVACVSKYQKNVIGKDSAKKQAKKSCVKASIKLVNYNHIIPTCYTLDVDLKDVVNTDVLRARDKKVVDLLVPYQRSEKIGLFVSVVFTGVGERTREGNDLYREMIESGVIN</sequence>
<dbReference type="CDD" id="cd06090">
    <property type="entry name" value="KOW_RPL27"/>
    <property type="match status" value="1"/>
</dbReference>
<protein>
    <recommendedName>
        <fullName evidence="6">60S ribosomal protein L27</fullName>
    </recommendedName>
</protein>
<dbReference type="InterPro" id="IPR008991">
    <property type="entry name" value="Translation_prot_SH3-like_sf"/>
</dbReference>
<evidence type="ECO:0008006" key="6">
    <source>
        <dbReference type="Google" id="ProtNLM"/>
    </source>
</evidence>
<evidence type="ECO:0000313" key="5">
    <source>
        <dbReference type="Proteomes" id="UP001234989"/>
    </source>
</evidence>
<dbReference type="InterPro" id="IPR001141">
    <property type="entry name" value="Ribosomal_eL27"/>
</dbReference>
<gene>
    <name evidence="4" type="ORF">MTR67_001848</name>
</gene>
<dbReference type="AlphaFoldDB" id="A0AAF0PPB0"/>
<dbReference type="GO" id="GO:0006412">
    <property type="term" value="P:translation"/>
    <property type="evidence" value="ECO:0007669"/>
    <property type="project" value="InterPro"/>
</dbReference>
<keyword evidence="2" id="KW-0689">Ribosomal protein</keyword>
<dbReference type="Proteomes" id="UP001234989">
    <property type="component" value="Chromosome 1"/>
</dbReference>
<dbReference type="Gene3D" id="2.30.30.770">
    <property type="match status" value="1"/>
</dbReference>
<evidence type="ECO:0000256" key="2">
    <source>
        <dbReference type="ARBA" id="ARBA00022980"/>
    </source>
</evidence>
<dbReference type="Pfam" id="PF01777">
    <property type="entry name" value="Ribosomal_L27e"/>
    <property type="match status" value="1"/>
</dbReference>
<accession>A0AAF0PPB0</accession>
<evidence type="ECO:0000313" key="4">
    <source>
        <dbReference type="EMBL" id="WMV08463.1"/>
    </source>
</evidence>
<proteinExistence type="inferred from homology"/>
<reference evidence="4" key="1">
    <citation type="submission" date="2023-08" db="EMBL/GenBank/DDBJ databases">
        <title>A de novo genome assembly of Solanum verrucosum Schlechtendal, a Mexican diploid species geographically isolated from the other diploid A-genome species in potato relatives.</title>
        <authorList>
            <person name="Hosaka K."/>
        </authorList>
    </citation>
    <scope>NUCLEOTIDE SEQUENCE</scope>
    <source>
        <tissue evidence="4">Young leaves</tissue>
    </source>
</reference>
<dbReference type="InterPro" id="IPR041991">
    <property type="entry name" value="Ribosomal_eL27_KOW"/>
</dbReference>
<name>A0AAF0PPB0_SOLVR</name>
<keyword evidence="5" id="KW-1185">Reference proteome</keyword>
<organism evidence="4 5">
    <name type="scientific">Solanum verrucosum</name>
    <dbReference type="NCBI Taxonomy" id="315347"/>
    <lineage>
        <taxon>Eukaryota</taxon>
        <taxon>Viridiplantae</taxon>
        <taxon>Streptophyta</taxon>
        <taxon>Embryophyta</taxon>
        <taxon>Tracheophyta</taxon>
        <taxon>Spermatophyta</taxon>
        <taxon>Magnoliopsida</taxon>
        <taxon>eudicotyledons</taxon>
        <taxon>Gunneridae</taxon>
        <taxon>Pentapetalae</taxon>
        <taxon>asterids</taxon>
        <taxon>lamiids</taxon>
        <taxon>Solanales</taxon>
        <taxon>Solanaceae</taxon>
        <taxon>Solanoideae</taxon>
        <taxon>Solaneae</taxon>
        <taxon>Solanum</taxon>
    </lineage>
</organism>
<keyword evidence="3" id="KW-0687">Ribonucleoprotein</keyword>
<dbReference type="GO" id="GO:1990904">
    <property type="term" value="C:ribonucleoprotein complex"/>
    <property type="evidence" value="ECO:0007669"/>
    <property type="project" value="UniProtKB-KW"/>
</dbReference>
<comment type="similarity">
    <text evidence="1">Belongs to the eukaryotic ribosomal protein eL27 family.</text>
</comment>
<dbReference type="InterPro" id="IPR038655">
    <property type="entry name" value="Ribosomal_eL27_sf"/>
</dbReference>
<evidence type="ECO:0000256" key="1">
    <source>
        <dbReference type="ARBA" id="ARBA00009124"/>
    </source>
</evidence>
<dbReference type="EMBL" id="CP133612">
    <property type="protein sequence ID" value="WMV08463.1"/>
    <property type="molecule type" value="Genomic_DNA"/>
</dbReference>
<dbReference type="PANTHER" id="PTHR10497">
    <property type="entry name" value="60S RIBOSOMAL PROTEIN L27"/>
    <property type="match status" value="1"/>
</dbReference>
<evidence type="ECO:0000256" key="3">
    <source>
        <dbReference type="ARBA" id="ARBA00023274"/>
    </source>
</evidence>
<dbReference type="GO" id="GO:0005840">
    <property type="term" value="C:ribosome"/>
    <property type="evidence" value="ECO:0007669"/>
    <property type="project" value="UniProtKB-KW"/>
</dbReference>